<evidence type="ECO:0000256" key="4">
    <source>
        <dbReference type="ARBA" id="ARBA00022777"/>
    </source>
</evidence>
<dbReference type="GO" id="GO:0005524">
    <property type="term" value="F:ATP binding"/>
    <property type="evidence" value="ECO:0007669"/>
    <property type="project" value="UniProtKB-KW"/>
</dbReference>
<evidence type="ECO:0000259" key="10">
    <source>
        <dbReference type="PROSITE" id="PS50011"/>
    </source>
</evidence>
<organism evidence="11 12">
    <name type="scientific">Teladorsagia circumcincta</name>
    <name type="common">Brown stomach worm</name>
    <name type="synonym">Ostertagia circumcincta</name>
    <dbReference type="NCBI Taxonomy" id="45464"/>
    <lineage>
        <taxon>Eukaryota</taxon>
        <taxon>Metazoa</taxon>
        <taxon>Ecdysozoa</taxon>
        <taxon>Nematoda</taxon>
        <taxon>Chromadorea</taxon>
        <taxon>Rhabditida</taxon>
        <taxon>Rhabditina</taxon>
        <taxon>Rhabditomorpha</taxon>
        <taxon>Strongyloidea</taxon>
        <taxon>Trichostrongylidae</taxon>
        <taxon>Teladorsagia</taxon>
    </lineage>
</organism>
<evidence type="ECO:0000256" key="3">
    <source>
        <dbReference type="ARBA" id="ARBA00022741"/>
    </source>
</evidence>
<keyword evidence="2" id="KW-0808">Transferase</keyword>
<gene>
    <name evidence="11" type="ORF">TELCIR_11585</name>
</gene>
<name>A0A2G9U8V2_TELCI</name>
<dbReference type="Gene3D" id="1.10.510.10">
    <property type="entry name" value="Transferase(Phosphotransferase) domain 1"/>
    <property type="match status" value="2"/>
</dbReference>
<dbReference type="Proteomes" id="UP000230423">
    <property type="component" value="Unassembled WGS sequence"/>
</dbReference>
<comment type="catalytic activity">
    <reaction evidence="8">
        <text>L-threonyl-[protein] + ATP = O-phospho-L-threonyl-[protein] + ADP + H(+)</text>
        <dbReference type="Rhea" id="RHEA:46608"/>
        <dbReference type="Rhea" id="RHEA-COMP:11060"/>
        <dbReference type="Rhea" id="RHEA-COMP:11605"/>
        <dbReference type="ChEBI" id="CHEBI:15378"/>
        <dbReference type="ChEBI" id="CHEBI:30013"/>
        <dbReference type="ChEBI" id="CHEBI:30616"/>
        <dbReference type="ChEBI" id="CHEBI:61977"/>
        <dbReference type="ChEBI" id="CHEBI:456216"/>
        <dbReference type="EC" id="2.7.12.2"/>
    </reaction>
</comment>
<dbReference type="GO" id="GO:0004713">
    <property type="term" value="F:protein tyrosine kinase activity"/>
    <property type="evidence" value="ECO:0007669"/>
    <property type="project" value="UniProtKB-KW"/>
</dbReference>
<keyword evidence="1" id="KW-0723">Serine/threonine-protein kinase</keyword>
<proteinExistence type="predicted"/>
<comment type="catalytic activity">
    <reaction evidence="9">
        <text>L-tyrosyl-[protein] + ATP = O-phospho-L-tyrosyl-[protein] + ADP + H(+)</text>
        <dbReference type="Rhea" id="RHEA:10596"/>
        <dbReference type="Rhea" id="RHEA-COMP:10136"/>
        <dbReference type="Rhea" id="RHEA-COMP:20101"/>
        <dbReference type="ChEBI" id="CHEBI:15378"/>
        <dbReference type="ChEBI" id="CHEBI:30616"/>
        <dbReference type="ChEBI" id="CHEBI:46858"/>
        <dbReference type="ChEBI" id="CHEBI:61978"/>
        <dbReference type="ChEBI" id="CHEBI:456216"/>
        <dbReference type="EC" id="2.7.12.2"/>
    </reaction>
</comment>
<dbReference type="PROSITE" id="PS50011">
    <property type="entry name" value="PROTEIN_KINASE_DOM"/>
    <property type="match status" value="1"/>
</dbReference>
<evidence type="ECO:0000256" key="7">
    <source>
        <dbReference type="ARBA" id="ARBA00049014"/>
    </source>
</evidence>
<dbReference type="InterPro" id="IPR050915">
    <property type="entry name" value="MAP_kinase_kinase"/>
</dbReference>
<evidence type="ECO:0000256" key="9">
    <source>
        <dbReference type="ARBA" id="ARBA00051693"/>
    </source>
</evidence>
<keyword evidence="3" id="KW-0547">Nucleotide-binding</keyword>
<accession>A0A2G9U8V2</accession>
<dbReference type="SUPFAM" id="SSF56112">
    <property type="entry name" value="Protein kinase-like (PK-like)"/>
    <property type="match status" value="1"/>
</dbReference>
<dbReference type="GO" id="GO:0004674">
    <property type="term" value="F:protein serine/threonine kinase activity"/>
    <property type="evidence" value="ECO:0007669"/>
    <property type="project" value="UniProtKB-KW"/>
</dbReference>
<reference evidence="11 12" key="1">
    <citation type="submission" date="2015-09" db="EMBL/GenBank/DDBJ databases">
        <title>Draft genome of the parasitic nematode Teladorsagia circumcincta isolate WARC Sus (inbred).</title>
        <authorList>
            <person name="Mitreva M."/>
        </authorList>
    </citation>
    <scope>NUCLEOTIDE SEQUENCE [LARGE SCALE GENOMIC DNA]</scope>
    <source>
        <strain evidence="11 12">S</strain>
    </source>
</reference>
<keyword evidence="4" id="KW-0418">Kinase</keyword>
<feature type="domain" description="Protein kinase" evidence="10">
    <location>
        <begin position="1"/>
        <end position="152"/>
    </location>
</feature>
<dbReference type="PANTHER" id="PTHR47448">
    <property type="entry name" value="DUAL SPECIFICITY MITOGEN-ACTIVATED PROTEIN KINASE KINASE DSOR1-LIKE PROTEIN"/>
    <property type="match status" value="1"/>
</dbReference>
<sequence>MDGLSLDIVMKKVGRIAEKFVGKISVAVVRGLAYLKDEIKILHRDVKPSNMLVNSNGEIKLCDFGVSGMLIDSMANSFVGTRSYMAVPPYQASNNPAAMAIFEMLDYIVNEPPPTLPKGVFSDEAVNFVSKCLKKLPGERANLKSLSSDPFFIKYADVDDNGEFASFVTETISIQPVQ</sequence>
<dbReference type="PANTHER" id="PTHR47448:SF1">
    <property type="entry name" value="SERINE_THREONINE-PROTEIN KINASE STE7 HOMOLOG"/>
    <property type="match status" value="1"/>
</dbReference>
<dbReference type="GO" id="GO:0004708">
    <property type="term" value="F:MAP kinase kinase activity"/>
    <property type="evidence" value="ECO:0007669"/>
    <property type="project" value="UniProtKB-EC"/>
</dbReference>
<comment type="catalytic activity">
    <reaction evidence="7">
        <text>L-seryl-[protein] + ATP = O-phospho-L-seryl-[protein] + ADP + H(+)</text>
        <dbReference type="Rhea" id="RHEA:17989"/>
        <dbReference type="Rhea" id="RHEA-COMP:9863"/>
        <dbReference type="Rhea" id="RHEA-COMP:11604"/>
        <dbReference type="ChEBI" id="CHEBI:15378"/>
        <dbReference type="ChEBI" id="CHEBI:29999"/>
        <dbReference type="ChEBI" id="CHEBI:30616"/>
        <dbReference type="ChEBI" id="CHEBI:83421"/>
        <dbReference type="ChEBI" id="CHEBI:456216"/>
        <dbReference type="EC" id="2.7.12.2"/>
    </reaction>
</comment>
<dbReference type="InterPro" id="IPR011009">
    <property type="entry name" value="Kinase-like_dom_sf"/>
</dbReference>
<evidence type="ECO:0000256" key="8">
    <source>
        <dbReference type="ARBA" id="ARBA00049299"/>
    </source>
</evidence>
<evidence type="ECO:0000256" key="6">
    <source>
        <dbReference type="ARBA" id="ARBA00023137"/>
    </source>
</evidence>
<dbReference type="SMART" id="SM00220">
    <property type="entry name" value="S_TKc"/>
    <property type="match status" value="1"/>
</dbReference>
<dbReference type="InterPro" id="IPR008271">
    <property type="entry name" value="Ser/Thr_kinase_AS"/>
</dbReference>
<dbReference type="InterPro" id="IPR000719">
    <property type="entry name" value="Prot_kinase_dom"/>
</dbReference>
<evidence type="ECO:0000256" key="1">
    <source>
        <dbReference type="ARBA" id="ARBA00022527"/>
    </source>
</evidence>
<evidence type="ECO:0000256" key="2">
    <source>
        <dbReference type="ARBA" id="ARBA00022679"/>
    </source>
</evidence>
<evidence type="ECO:0000256" key="5">
    <source>
        <dbReference type="ARBA" id="ARBA00022840"/>
    </source>
</evidence>
<dbReference type="PROSITE" id="PS00108">
    <property type="entry name" value="PROTEIN_KINASE_ST"/>
    <property type="match status" value="1"/>
</dbReference>
<dbReference type="AlphaFoldDB" id="A0A2G9U8V2"/>
<protein>
    <recommendedName>
        <fullName evidence="10">Protein kinase domain-containing protein</fullName>
    </recommendedName>
</protein>
<evidence type="ECO:0000313" key="12">
    <source>
        <dbReference type="Proteomes" id="UP000230423"/>
    </source>
</evidence>
<dbReference type="OrthoDB" id="10252354at2759"/>
<dbReference type="Pfam" id="PF00069">
    <property type="entry name" value="Pkinase"/>
    <property type="match status" value="1"/>
</dbReference>
<keyword evidence="12" id="KW-1185">Reference proteome</keyword>
<keyword evidence="6" id="KW-0829">Tyrosine-protein kinase</keyword>
<evidence type="ECO:0000313" key="11">
    <source>
        <dbReference type="EMBL" id="PIO66696.1"/>
    </source>
</evidence>
<dbReference type="EMBL" id="KZ348083">
    <property type="protein sequence ID" value="PIO66696.1"/>
    <property type="molecule type" value="Genomic_DNA"/>
</dbReference>
<keyword evidence="5" id="KW-0067">ATP-binding</keyword>